<comment type="similarity">
    <text evidence="1">Belongs to the NmrA-type oxidoreductase family.</text>
</comment>
<evidence type="ECO:0000256" key="1">
    <source>
        <dbReference type="ARBA" id="ARBA00006328"/>
    </source>
</evidence>
<name>A0A8H6E5B6_PETAA</name>
<dbReference type="InterPro" id="IPR008030">
    <property type="entry name" value="NmrA-like"/>
</dbReference>
<keyword evidence="2" id="KW-0521">NADP</keyword>
<proteinExistence type="inferred from homology"/>
<dbReference type="InterPro" id="IPR036291">
    <property type="entry name" value="NAD(P)-bd_dom_sf"/>
</dbReference>
<dbReference type="Gene3D" id="3.90.25.10">
    <property type="entry name" value="UDP-galactose 4-epimerase, domain 1"/>
    <property type="match status" value="1"/>
</dbReference>
<comment type="caution">
    <text evidence="4">The sequence shown here is derived from an EMBL/GenBank/DDBJ whole genome shotgun (WGS) entry which is preliminary data.</text>
</comment>
<protein>
    <recommendedName>
        <fullName evidence="3">NmrA-like domain-containing protein</fullName>
    </recommendedName>
</protein>
<dbReference type="InterPro" id="IPR051164">
    <property type="entry name" value="NmrA-like_oxidored"/>
</dbReference>
<evidence type="ECO:0000256" key="2">
    <source>
        <dbReference type="ARBA" id="ARBA00022857"/>
    </source>
</evidence>
<gene>
    <name evidence="4" type="ORF">ETB97_002112</name>
</gene>
<reference evidence="4 5" key="1">
    <citation type="submission" date="2019-04" db="EMBL/GenBank/DDBJ databases">
        <title>Aspergillus burnettii sp. nov., novel species from soil in southeast Queensland.</title>
        <authorList>
            <person name="Gilchrist C.L.M."/>
            <person name="Pitt J.I."/>
            <person name="Lange L."/>
            <person name="Lacey H.J."/>
            <person name="Vuong D."/>
            <person name="Midgley D.J."/>
            <person name="Greenfield P."/>
            <person name="Bradbury M."/>
            <person name="Lacey E."/>
            <person name="Busk P.K."/>
            <person name="Pilgaard B."/>
            <person name="Chooi Y.H."/>
            <person name="Piggott A.M."/>
        </authorList>
    </citation>
    <scope>NUCLEOTIDE SEQUENCE [LARGE SCALE GENOMIC DNA]</scope>
    <source>
        <strain evidence="4 5">FRR 5400</strain>
    </source>
</reference>
<accession>A0A8H6E5B6</accession>
<evidence type="ECO:0000313" key="5">
    <source>
        <dbReference type="Proteomes" id="UP000541154"/>
    </source>
</evidence>
<dbReference type="Gene3D" id="3.40.50.720">
    <property type="entry name" value="NAD(P)-binding Rossmann-like Domain"/>
    <property type="match status" value="1"/>
</dbReference>
<dbReference type="PANTHER" id="PTHR42748">
    <property type="entry name" value="NITROGEN METABOLITE REPRESSION PROTEIN NMRA FAMILY MEMBER"/>
    <property type="match status" value="1"/>
</dbReference>
<feature type="domain" description="NmrA-like" evidence="3">
    <location>
        <begin position="17"/>
        <end position="307"/>
    </location>
</feature>
<dbReference type="SUPFAM" id="SSF51735">
    <property type="entry name" value="NAD(P)-binding Rossmann-fold domains"/>
    <property type="match status" value="1"/>
</dbReference>
<evidence type="ECO:0000313" key="4">
    <source>
        <dbReference type="EMBL" id="KAF5860026.1"/>
    </source>
</evidence>
<organism evidence="4 5">
    <name type="scientific">Petromyces alliaceus</name>
    <name type="common">Aspergillus alliaceus</name>
    <dbReference type="NCBI Taxonomy" id="209559"/>
    <lineage>
        <taxon>Eukaryota</taxon>
        <taxon>Fungi</taxon>
        <taxon>Dikarya</taxon>
        <taxon>Ascomycota</taxon>
        <taxon>Pezizomycotina</taxon>
        <taxon>Eurotiomycetes</taxon>
        <taxon>Eurotiomycetidae</taxon>
        <taxon>Eurotiales</taxon>
        <taxon>Aspergillaceae</taxon>
        <taxon>Aspergillus</taxon>
        <taxon>Aspergillus subgen. Circumdati</taxon>
    </lineage>
</organism>
<dbReference type="PANTHER" id="PTHR42748:SF26">
    <property type="entry name" value="NMRA-LIKE DOMAIN-CONTAINING PROTEIN"/>
    <property type="match status" value="1"/>
</dbReference>
<dbReference type="Pfam" id="PF05368">
    <property type="entry name" value="NmrA"/>
    <property type="match status" value="1"/>
</dbReference>
<dbReference type="Proteomes" id="UP000541154">
    <property type="component" value="Unassembled WGS sequence"/>
</dbReference>
<dbReference type="GO" id="GO:0005634">
    <property type="term" value="C:nucleus"/>
    <property type="evidence" value="ECO:0007669"/>
    <property type="project" value="TreeGrafter"/>
</dbReference>
<dbReference type="AlphaFoldDB" id="A0A8H6E5B6"/>
<keyword evidence="5" id="KW-1185">Reference proteome</keyword>
<dbReference type="EMBL" id="SPNV01000144">
    <property type="protein sequence ID" value="KAF5860026.1"/>
    <property type="molecule type" value="Genomic_DNA"/>
</dbReference>
<evidence type="ECO:0000259" key="3">
    <source>
        <dbReference type="Pfam" id="PF05368"/>
    </source>
</evidence>
<sequence length="335" mass="36820">MAKKIITIVASEAYLLTGYKGASVAELFVGKADWHVRGLTRDPSKPASRAWRDKGVELVIADLNDAASLKTAFAGSTVIYGVTDFWGILADPKVQEHAQATGRPANVEAYEVEVQQGRNIVDAANATVDTLDRFVLSTLSSTKKWSKGKYTHNFHFDGKWEAVDYLKASYPALAKKTSFLQLALYMTNWKIMPMGGPIKQSDGTFVLSIPADGDAPVPMVEPRHDTGNFVNALLQVEPGKNLLGYASMLSWDDFATLWGKIHGVTCRFQRLERTVLENAVPGGIGEELADMFGYIGDFGYDGRDPSVVYPKDLGVPVPVYTIEEYIKEEDWSGVL</sequence>